<reference evidence="1 2" key="1">
    <citation type="submission" date="2021-05" db="EMBL/GenBank/DDBJ databases">
        <title>Genome Assembly of Synthetic Allotetraploid Brassica napus Reveals Homoeologous Exchanges between Subgenomes.</title>
        <authorList>
            <person name="Davis J.T."/>
        </authorList>
    </citation>
    <scope>NUCLEOTIDE SEQUENCE [LARGE SCALE GENOMIC DNA]</scope>
    <source>
        <strain evidence="2">cv. Da-Ae</strain>
        <tissue evidence="1">Seedling</tissue>
    </source>
</reference>
<sequence>MIVKAAEVGWIAWEKLTLSKEHATRRIVGESIAEQDCLEGNLLRCILQHSFSWVAEYTCRKGFTNGELGMGCRGWRFNPDLGDPWAQGNEIGTSSKPYYLLKKNAFAA</sequence>
<dbReference type="EMBL" id="JAGKQM010001856">
    <property type="protein sequence ID" value="KAH0851083.1"/>
    <property type="molecule type" value="Genomic_DNA"/>
</dbReference>
<protein>
    <submittedName>
        <fullName evidence="1">Uncharacterized protein</fullName>
    </submittedName>
</protein>
<dbReference type="Proteomes" id="UP000824890">
    <property type="component" value="Unassembled WGS sequence"/>
</dbReference>
<gene>
    <name evidence="1" type="ORF">HID58_095000</name>
</gene>
<organism evidence="1 2">
    <name type="scientific">Brassica napus</name>
    <name type="common">Rape</name>
    <dbReference type="NCBI Taxonomy" id="3708"/>
    <lineage>
        <taxon>Eukaryota</taxon>
        <taxon>Viridiplantae</taxon>
        <taxon>Streptophyta</taxon>
        <taxon>Embryophyta</taxon>
        <taxon>Tracheophyta</taxon>
        <taxon>Spermatophyta</taxon>
        <taxon>Magnoliopsida</taxon>
        <taxon>eudicotyledons</taxon>
        <taxon>Gunneridae</taxon>
        <taxon>Pentapetalae</taxon>
        <taxon>rosids</taxon>
        <taxon>malvids</taxon>
        <taxon>Brassicales</taxon>
        <taxon>Brassicaceae</taxon>
        <taxon>Brassiceae</taxon>
        <taxon>Brassica</taxon>
    </lineage>
</organism>
<keyword evidence="2" id="KW-1185">Reference proteome</keyword>
<name>A0ABQ7X7L9_BRANA</name>
<comment type="caution">
    <text evidence="1">The sequence shown here is derived from an EMBL/GenBank/DDBJ whole genome shotgun (WGS) entry which is preliminary data.</text>
</comment>
<accession>A0ABQ7X7L9</accession>
<proteinExistence type="predicted"/>
<evidence type="ECO:0000313" key="2">
    <source>
        <dbReference type="Proteomes" id="UP000824890"/>
    </source>
</evidence>
<evidence type="ECO:0000313" key="1">
    <source>
        <dbReference type="EMBL" id="KAH0851083.1"/>
    </source>
</evidence>